<reference evidence="4" key="1">
    <citation type="journal article" date="2019" name="Int. J. Syst. Evol. Microbiol.">
        <title>The Global Catalogue of Microorganisms (GCM) 10K type strain sequencing project: providing services to taxonomists for standard genome sequencing and annotation.</title>
        <authorList>
            <consortium name="The Broad Institute Genomics Platform"/>
            <consortium name="The Broad Institute Genome Sequencing Center for Infectious Disease"/>
            <person name="Wu L."/>
            <person name="Ma J."/>
        </authorList>
    </citation>
    <scope>NUCLEOTIDE SEQUENCE [LARGE SCALE GENOMIC DNA]</scope>
    <source>
        <strain evidence="4">NBRC 108728</strain>
    </source>
</reference>
<dbReference type="EMBL" id="AP027732">
    <property type="protein sequence ID" value="BDZ51992.1"/>
    <property type="molecule type" value="Genomic_DNA"/>
</dbReference>
<dbReference type="InterPro" id="IPR055170">
    <property type="entry name" value="GFO_IDH_MocA-like_dom"/>
</dbReference>
<gene>
    <name evidence="3" type="ORF">GCM10025867_42330</name>
</gene>
<evidence type="ECO:0000313" key="3">
    <source>
        <dbReference type="EMBL" id="BDZ51992.1"/>
    </source>
</evidence>
<dbReference type="PANTHER" id="PTHR43377">
    <property type="entry name" value="BILIVERDIN REDUCTASE A"/>
    <property type="match status" value="1"/>
</dbReference>
<keyword evidence="4" id="KW-1185">Reference proteome</keyword>
<protein>
    <recommendedName>
        <fullName evidence="2">GFO/IDH/MocA-like oxidoreductase domain-containing protein</fullName>
    </recommendedName>
</protein>
<dbReference type="RefSeq" id="WP_286344644.1">
    <property type="nucleotide sequence ID" value="NZ_AP027732.1"/>
</dbReference>
<dbReference type="InterPro" id="IPR051450">
    <property type="entry name" value="Gfo/Idh/MocA_Oxidoreductases"/>
</dbReference>
<organism evidence="3 4">
    <name type="scientific">Frondihabitans sucicola</name>
    <dbReference type="NCBI Taxonomy" id="1268041"/>
    <lineage>
        <taxon>Bacteria</taxon>
        <taxon>Bacillati</taxon>
        <taxon>Actinomycetota</taxon>
        <taxon>Actinomycetes</taxon>
        <taxon>Micrococcales</taxon>
        <taxon>Microbacteriaceae</taxon>
        <taxon>Frondihabitans</taxon>
    </lineage>
</organism>
<proteinExistence type="predicted"/>
<accession>A0ABM8GU45</accession>
<dbReference type="PANTHER" id="PTHR43377:SF1">
    <property type="entry name" value="BILIVERDIN REDUCTASE A"/>
    <property type="match status" value="1"/>
</dbReference>
<dbReference type="Gene3D" id="3.30.360.10">
    <property type="entry name" value="Dihydrodipicolinate Reductase, domain 2"/>
    <property type="match status" value="1"/>
</dbReference>
<dbReference type="SUPFAM" id="SSF55347">
    <property type="entry name" value="Glyceraldehyde-3-phosphate dehydrogenase-like, C-terminal domain"/>
    <property type="match status" value="1"/>
</dbReference>
<feature type="domain" description="GFO/IDH/MocA-like oxidoreductase" evidence="2">
    <location>
        <begin position="6"/>
        <end position="102"/>
    </location>
</feature>
<dbReference type="Pfam" id="PF22725">
    <property type="entry name" value="GFO_IDH_MocA_C3"/>
    <property type="match status" value="1"/>
</dbReference>
<name>A0ABM8GU45_9MICO</name>
<evidence type="ECO:0000256" key="1">
    <source>
        <dbReference type="ARBA" id="ARBA00023027"/>
    </source>
</evidence>
<evidence type="ECO:0000259" key="2">
    <source>
        <dbReference type="Pfam" id="PF22725"/>
    </source>
</evidence>
<dbReference type="Proteomes" id="UP001321486">
    <property type="component" value="Chromosome"/>
</dbReference>
<evidence type="ECO:0000313" key="4">
    <source>
        <dbReference type="Proteomes" id="UP001321486"/>
    </source>
</evidence>
<keyword evidence="1" id="KW-0520">NAD</keyword>
<sequence length="180" mass="18494">MLPLSRDWFTDPELAGGGAIVDHVVHIADLLDALRGVPVASVTAVANSTLHTSRAKAETSGLVTLTYADGVIAAIDCSWSRPDTSPIWGGLTLSVAGTSGTVDVDFFGPSVRGIDAATGAARILPYGPNFDEAMIATFLDAVRAGARPQPDIAVGLRTLAVVLGAQESVRTGATVDVRSP</sequence>